<dbReference type="InterPro" id="IPR016181">
    <property type="entry name" value="Acyl_CoA_acyltransferase"/>
</dbReference>
<evidence type="ECO:0000256" key="2">
    <source>
        <dbReference type="ARBA" id="ARBA00023315"/>
    </source>
</evidence>
<dbReference type="CDD" id="cd04301">
    <property type="entry name" value="NAT_SF"/>
    <property type="match status" value="1"/>
</dbReference>
<comment type="caution">
    <text evidence="5">The sequence shown here is derived from an EMBL/GenBank/DDBJ whole genome shotgun (WGS) entry which is preliminary data.</text>
</comment>
<dbReference type="HOGENOM" id="CLU_013985_23_0_1"/>
<dbReference type="GO" id="GO:0031415">
    <property type="term" value="C:NatA complex"/>
    <property type="evidence" value="ECO:0007669"/>
    <property type="project" value="EnsemblFungi"/>
</dbReference>
<organism evidence="5 6">
    <name type="scientific">Spraguea lophii (strain 42_110)</name>
    <name type="common">Microsporidian parasite</name>
    <dbReference type="NCBI Taxonomy" id="1358809"/>
    <lineage>
        <taxon>Eukaryota</taxon>
        <taxon>Fungi</taxon>
        <taxon>Fungi incertae sedis</taxon>
        <taxon>Microsporidia</taxon>
        <taxon>Spragueidae</taxon>
        <taxon>Spraguea</taxon>
    </lineage>
</organism>
<proteinExistence type="inferred from homology"/>
<gene>
    <name evidence="5" type="ORF">SLOPH_100</name>
</gene>
<dbReference type="Gene3D" id="3.40.630.30">
    <property type="match status" value="1"/>
</dbReference>
<dbReference type="InParanoid" id="S7WCD5"/>
<dbReference type="GO" id="GO:1990189">
    <property type="term" value="F:protein N-terminal-serine acetyltransferase activity"/>
    <property type="evidence" value="ECO:0007669"/>
    <property type="project" value="EnsemblFungi"/>
</dbReference>
<sequence length="150" mass="17833">MIITIRNMLYTDIYAVRRINIFILPENYELLFYKDLILEYPEYSFVVELEDVGIVGYILAKLETDVIHLLSFAILKEYRCLGIGKMLMNVFIDEMIHLDEASEIYLNVRTNNKRALKLYTEVFKFKIIEEVKDYYEDGSNCFSMKKILVK</sequence>
<dbReference type="OrthoDB" id="25586at2759"/>
<keyword evidence="1 5" id="KW-0808">Transferase</keyword>
<comment type="similarity">
    <text evidence="3">Belongs to the acetyltransferase family. ARD1 subfamily.</text>
</comment>
<dbReference type="EMBL" id="ATCN01000246">
    <property type="protein sequence ID" value="EPR79462.1"/>
    <property type="molecule type" value="Genomic_DNA"/>
</dbReference>
<dbReference type="STRING" id="1358809.S7WCD5"/>
<dbReference type="SUPFAM" id="SSF55729">
    <property type="entry name" value="Acyl-CoA N-acyltransferases (Nat)"/>
    <property type="match status" value="1"/>
</dbReference>
<dbReference type="AlphaFoldDB" id="S7WCD5"/>
<protein>
    <submittedName>
        <fullName evidence="5">Acetyltransferase</fullName>
    </submittedName>
</protein>
<name>S7WCD5_SPRLO</name>
<dbReference type="Proteomes" id="UP000014978">
    <property type="component" value="Unassembled WGS sequence"/>
</dbReference>
<dbReference type="Pfam" id="PF00583">
    <property type="entry name" value="Acetyltransf_1"/>
    <property type="match status" value="1"/>
</dbReference>
<dbReference type="InterPro" id="IPR000182">
    <property type="entry name" value="GNAT_dom"/>
</dbReference>
<dbReference type="PROSITE" id="PS51186">
    <property type="entry name" value="GNAT"/>
    <property type="match status" value="1"/>
</dbReference>
<feature type="domain" description="N-acetyltransferase" evidence="4">
    <location>
        <begin position="3"/>
        <end position="149"/>
    </location>
</feature>
<dbReference type="OMA" id="MKFWMYH"/>
<dbReference type="PANTHER" id="PTHR23091">
    <property type="entry name" value="N-TERMINAL ACETYLTRANSFERASE"/>
    <property type="match status" value="1"/>
</dbReference>
<evidence type="ECO:0000256" key="1">
    <source>
        <dbReference type="ARBA" id="ARBA00022679"/>
    </source>
</evidence>
<evidence type="ECO:0000256" key="3">
    <source>
        <dbReference type="ARBA" id="ARBA00025786"/>
    </source>
</evidence>
<accession>S7WCD5</accession>
<keyword evidence="6" id="KW-1185">Reference proteome</keyword>
<dbReference type="FunCoup" id="S7WCD5">
    <property type="interactions" value="131"/>
</dbReference>
<dbReference type="PANTHER" id="PTHR23091:SF4">
    <property type="entry name" value="N-TERMINAL AMINO-ACID N(ALPHA)-ACETYLTRANSFERASE NATA"/>
    <property type="match status" value="1"/>
</dbReference>
<dbReference type="VEuPathDB" id="MicrosporidiaDB:SLOPH_100"/>
<keyword evidence="2" id="KW-0012">Acyltransferase</keyword>
<dbReference type="GO" id="GO:1990190">
    <property type="term" value="F:protein-N-terminal-glutamate acetyltransferase activity"/>
    <property type="evidence" value="ECO:0007669"/>
    <property type="project" value="EnsemblFungi"/>
</dbReference>
<evidence type="ECO:0000313" key="5">
    <source>
        <dbReference type="EMBL" id="EPR79462.1"/>
    </source>
</evidence>
<dbReference type="InterPro" id="IPR045047">
    <property type="entry name" value="Ard1-like"/>
</dbReference>
<evidence type="ECO:0000259" key="4">
    <source>
        <dbReference type="PROSITE" id="PS51186"/>
    </source>
</evidence>
<evidence type="ECO:0000313" key="6">
    <source>
        <dbReference type="Proteomes" id="UP000014978"/>
    </source>
</evidence>
<reference evidence="6" key="1">
    <citation type="journal article" date="2013" name="PLoS Genet.">
        <title>The genome of Spraguea lophii and the basis of host-microsporidian interactions.</title>
        <authorList>
            <person name="Campbell S.E."/>
            <person name="Williams T.A."/>
            <person name="Yousuf A."/>
            <person name="Soanes D.M."/>
            <person name="Paszkiewicz K.H."/>
            <person name="Williams B.A.P."/>
        </authorList>
    </citation>
    <scope>NUCLEOTIDE SEQUENCE [LARGE SCALE GENOMIC DNA]</scope>
    <source>
        <strain evidence="6">42_110</strain>
    </source>
</reference>